<reference evidence="2" key="2">
    <citation type="submission" date="2012-06" db="EMBL/GenBank/DDBJ databases">
        <authorList>
            <person name="Yu Y."/>
            <person name="Currie J."/>
            <person name="Lomeli R."/>
            <person name="Angelova A."/>
            <person name="Collura K."/>
            <person name="Wissotski M."/>
            <person name="Campos D."/>
            <person name="Kudrna D."/>
            <person name="Golser W."/>
            <person name="Ashely E."/>
            <person name="Descour A."/>
            <person name="Fernandes J."/>
            <person name="Soderlund C."/>
            <person name="Walbot V."/>
        </authorList>
    </citation>
    <scope>NUCLEOTIDE SEQUENCE</scope>
    <source>
        <strain evidence="2">B73</strain>
    </source>
</reference>
<sequence length="332" mass="36622">MHEHRNRISKHPDYSFALPRFWLYACLVEHRQRQHAPRRVRLLRRRQCQRYLVPAAGGDASAAAAAIAIASHRFGVSRQQAEPVQELRVRHEEVVLLLVPVPVPVPGVRHERPHVGPLSRRVRQGRRGRGSGLLPRAGRGLRRRLGRGGRRRPLPALLLVGNAARLGLAVADLAEVEAHGARAEGVGLGPAPVLLEGGAQAADERVEAAPSLAQRARARRGRRRVAEEGAPRRVDLGLAELVEVAQELQHVRAAAPRQLQRRPVVAQVLPERVPVPPLLRLVAARPRRLRDVGRASSDVVHLHVLRLPLRAPDLSARQPRSPPSLGVWAQVD</sequence>
<evidence type="ECO:0000256" key="1">
    <source>
        <dbReference type="SAM" id="MobiDB-lite"/>
    </source>
</evidence>
<feature type="compositionally biased region" description="Basic residues" evidence="1">
    <location>
        <begin position="120"/>
        <end position="129"/>
    </location>
</feature>
<protein>
    <submittedName>
        <fullName evidence="2">Uncharacterized protein</fullName>
    </submittedName>
</protein>
<proteinExistence type="evidence at transcript level"/>
<name>C0PB78_MAIZE</name>
<dbReference type="EMBL" id="BT065547">
    <property type="protein sequence ID" value="ACN31423.1"/>
    <property type="molecule type" value="mRNA"/>
</dbReference>
<reference evidence="2" key="1">
    <citation type="journal article" date="2009" name="PLoS Genet.">
        <title>Sequencing, mapping, and analysis of 27,455 maize full-length cDNAs.</title>
        <authorList>
            <person name="Soderlund C."/>
            <person name="Descour A."/>
            <person name="Kudrna D."/>
            <person name="Bomhoff M."/>
            <person name="Boyd L."/>
            <person name="Currie J."/>
            <person name="Angelova A."/>
            <person name="Collura K."/>
            <person name="Wissotski M."/>
            <person name="Ashley E."/>
            <person name="Morrow D."/>
            <person name="Fernandes J."/>
            <person name="Walbot V."/>
            <person name="Yu Y."/>
        </authorList>
    </citation>
    <scope>NUCLEOTIDE SEQUENCE</scope>
    <source>
        <strain evidence="2">B73</strain>
    </source>
</reference>
<feature type="compositionally biased region" description="Basic residues" evidence="1">
    <location>
        <begin position="139"/>
        <end position="148"/>
    </location>
</feature>
<dbReference type="AlphaFoldDB" id="C0PB78"/>
<evidence type="ECO:0000313" key="2">
    <source>
        <dbReference type="EMBL" id="ACN31423.1"/>
    </source>
</evidence>
<accession>C0PB78</accession>
<feature type="region of interest" description="Disordered" evidence="1">
    <location>
        <begin position="110"/>
        <end position="148"/>
    </location>
</feature>
<organism evidence="2">
    <name type="scientific">Zea mays</name>
    <name type="common">Maize</name>
    <dbReference type="NCBI Taxonomy" id="4577"/>
    <lineage>
        <taxon>Eukaryota</taxon>
        <taxon>Viridiplantae</taxon>
        <taxon>Streptophyta</taxon>
        <taxon>Embryophyta</taxon>
        <taxon>Tracheophyta</taxon>
        <taxon>Spermatophyta</taxon>
        <taxon>Magnoliopsida</taxon>
        <taxon>Liliopsida</taxon>
        <taxon>Poales</taxon>
        <taxon>Poaceae</taxon>
        <taxon>PACMAD clade</taxon>
        <taxon>Panicoideae</taxon>
        <taxon>Andropogonodae</taxon>
        <taxon>Andropogoneae</taxon>
        <taxon>Tripsacinae</taxon>
        <taxon>Zea</taxon>
    </lineage>
</organism>